<dbReference type="InterPro" id="IPR006143">
    <property type="entry name" value="RND_pump_MFP"/>
</dbReference>
<dbReference type="NCBIfam" id="TIGR01730">
    <property type="entry name" value="RND_mfp"/>
    <property type="match status" value="1"/>
</dbReference>
<dbReference type="EMBL" id="JBHUIY010000005">
    <property type="protein sequence ID" value="MFD2233053.1"/>
    <property type="molecule type" value="Genomic_DNA"/>
</dbReference>
<comment type="caution">
    <text evidence="7">The sequence shown here is derived from an EMBL/GenBank/DDBJ whole genome shotgun (WGS) entry which is preliminary data.</text>
</comment>
<dbReference type="Gene3D" id="2.40.30.170">
    <property type="match status" value="1"/>
</dbReference>
<keyword evidence="8" id="KW-1185">Reference proteome</keyword>
<dbReference type="Proteomes" id="UP001597296">
    <property type="component" value="Unassembled WGS sequence"/>
</dbReference>
<gene>
    <name evidence="7" type="ORF">ACFSNB_04465</name>
</gene>
<proteinExistence type="inferred from homology"/>
<evidence type="ECO:0000313" key="8">
    <source>
        <dbReference type="Proteomes" id="UP001597296"/>
    </source>
</evidence>
<dbReference type="Gene3D" id="2.40.420.20">
    <property type="match status" value="1"/>
</dbReference>
<dbReference type="Gene3D" id="2.40.50.100">
    <property type="match status" value="1"/>
</dbReference>
<sequence>MTPRPILFGAAAIVAALGAGYWLGRTGQTQPAPPAAPAATASASHAGQDAAAQVARERQILFYQNPDGTPDYSPVPKKDNTGRDYTPVYADPEPEPAPPPGPAGTGPAGKGRILYYRNPMGLADTSPVPKKDGMGMDYVPVYAGDDDGATLKVSPDKVQKLGVRTEAARMTPLVKSIRAVGSVQVDERNLHVVTAKFEGYIERLHVNQTGQTVRRGQTLMEVYSPDLVLAEQEYLVAAKGAQSLDNASPEARDAARSLAEGALARLRNWDVPSPQIERLRQGGPPSRTLSFASPAGGIVLEKRAVQGMRFMPGEILYQIADLSTVWVVAELFEQDLAQVSLGQVATVKFNALPGQTFTGKVTFVSPTVTEQTRTAKVRIELPNREGRLKPALYGAVELASPVADHPVLAVPDSAVLDSGTRQTVLVEKGEGRFEPRDVKSGIRANGLIEIRDGLAEGEKVVVRANFLIDAESNLRAALQSFHNP</sequence>
<name>A0ABW5CAJ3_9PROT</name>
<organism evidence="7 8">
    <name type="scientific">Phaeospirillum tilakii</name>
    <dbReference type="NCBI Taxonomy" id="741673"/>
    <lineage>
        <taxon>Bacteria</taxon>
        <taxon>Pseudomonadati</taxon>
        <taxon>Pseudomonadota</taxon>
        <taxon>Alphaproteobacteria</taxon>
        <taxon>Rhodospirillales</taxon>
        <taxon>Rhodospirillaceae</taxon>
        <taxon>Phaeospirillum</taxon>
    </lineage>
</organism>
<feature type="region of interest" description="Disordered" evidence="3">
    <location>
        <begin position="63"/>
        <end position="111"/>
    </location>
</feature>
<feature type="domain" description="CusB-like barrel-sandwich hybrid" evidence="4">
    <location>
        <begin position="191"/>
        <end position="320"/>
    </location>
</feature>
<dbReference type="Pfam" id="PF25919">
    <property type="entry name" value="BSH_CusB"/>
    <property type="match status" value="1"/>
</dbReference>
<protein>
    <submittedName>
        <fullName evidence="7">Efflux RND transporter periplasmic adaptor subunit</fullName>
    </submittedName>
</protein>
<dbReference type="InterPro" id="IPR051909">
    <property type="entry name" value="MFP_Cation_Efflux"/>
</dbReference>
<feature type="region of interest" description="Disordered" evidence="3">
    <location>
        <begin position="28"/>
        <end position="51"/>
    </location>
</feature>
<dbReference type="Pfam" id="PF25975">
    <property type="entry name" value="CzcB_C"/>
    <property type="match status" value="1"/>
</dbReference>
<feature type="domain" description="CzcB-like C-terminal circularly permuted SH3-like" evidence="6">
    <location>
        <begin position="408"/>
        <end position="468"/>
    </location>
</feature>
<dbReference type="SUPFAM" id="SSF111369">
    <property type="entry name" value="HlyD-like secretion proteins"/>
    <property type="match status" value="1"/>
</dbReference>
<feature type="compositionally biased region" description="Low complexity" evidence="3">
    <location>
        <begin position="37"/>
        <end position="51"/>
    </location>
</feature>
<evidence type="ECO:0000256" key="1">
    <source>
        <dbReference type="ARBA" id="ARBA00009477"/>
    </source>
</evidence>
<dbReference type="PANTHER" id="PTHR30097">
    <property type="entry name" value="CATION EFFLUX SYSTEM PROTEIN CUSB"/>
    <property type="match status" value="1"/>
</dbReference>
<reference evidence="8" key="1">
    <citation type="journal article" date="2019" name="Int. J. Syst. Evol. Microbiol.">
        <title>The Global Catalogue of Microorganisms (GCM) 10K type strain sequencing project: providing services to taxonomists for standard genome sequencing and annotation.</title>
        <authorList>
            <consortium name="The Broad Institute Genomics Platform"/>
            <consortium name="The Broad Institute Genome Sequencing Center for Infectious Disease"/>
            <person name="Wu L."/>
            <person name="Ma J."/>
        </authorList>
    </citation>
    <scope>NUCLEOTIDE SEQUENCE [LARGE SCALE GENOMIC DNA]</scope>
    <source>
        <strain evidence="8">KCTC 15012</strain>
    </source>
</reference>
<dbReference type="PANTHER" id="PTHR30097:SF15">
    <property type="entry name" value="CATION EFFLUX SYSTEM PROTEIN CUSB"/>
    <property type="match status" value="1"/>
</dbReference>
<evidence type="ECO:0000259" key="5">
    <source>
        <dbReference type="Pfam" id="PF25954"/>
    </source>
</evidence>
<comment type="similarity">
    <text evidence="1">Belongs to the membrane fusion protein (MFP) (TC 8.A.1) family.</text>
</comment>
<dbReference type="InterPro" id="IPR058790">
    <property type="entry name" value="BSH_CusB"/>
</dbReference>
<feature type="domain" description="CusB-like beta-barrel" evidence="5">
    <location>
        <begin position="324"/>
        <end position="400"/>
    </location>
</feature>
<evidence type="ECO:0000313" key="7">
    <source>
        <dbReference type="EMBL" id="MFD2233053.1"/>
    </source>
</evidence>
<dbReference type="RefSeq" id="WP_377314836.1">
    <property type="nucleotide sequence ID" value="NZ_JBHUIY010000005.1"/>
</dbReference>
<accession>A0ABW5CAJ3</accession>
<dbReference type="Pfam" id="PF25954">
    <property type="entry name" value="Beta-barrel_RND_2"/>
    <property type="match status" value="1"/>
</dbReference>
<dbReference type="InterPro" id="IPR058792">
    <property type="entry name" value="Beta-barrel_RND_2"/>
</dbReference>
<evidence type="ECO:0000259" key="6">
    <source>
        <dbReference type="Pfam" id="PF25975"/>
    </source>
</evidence>
<evidence type="ECO:0000256" key="3">
    <source>
        <dbReference type="SAM" id="MobiDB-lite"/>
    </source>
</evidence>
<evidence type="ECO:0000259" key="4">
    <source>
        <dbReference type="Pfam" id="PF25919"/>
    </source>
</evidence>
<dbReference type="InterPro" id="IPR058649">
    <property type="entry name" value="CzcB_C"/>
</dbReference>
<keyword evidence="2" id="KW-0813">Transport</keyword>
<evidence type="ECO:0000256" key="2">
    <source>
        <dbReference type="ARBA" id="ARBA00022448"/>
    </source>
</evidence>